<evidence type="ECO:0000259" key="1">
    <source>
        <dbReference type="Pfam" id="PF14399"/>
    </source>
</evidence>
<dbReference type="OrthoDB" id="4075615at2"/>
<protein>
    <recommendedName>
        <fullName evidence="5">Butirosin biosynthesis protein H N-terminal domain-containing protein</fullName>
    </recommendedName>
</protein>
<dbReference type="RefSeq" id="WP_080062908.1">
    <property type="nucleotide sequence ID" value="NZ_MZGX01000002.1"/>
</dbReference>
<feature type="domain" description="DUF4872" evidence="2">
    <location>
        <begin position="159"/>
        <end position="333"/>
    </location>
</feature>
<dbReference type="InterPro" id="IPR032369">
    <property type="entry name" value="DUF4872"/>
</dbReference>
<dbReference type="EMBL" id="MZGX01000002">
    <property type="protein sequence ID" value="OPX45950.1"/>
    <property type="molecule type" value="Genomic_DNA"/>
</dbReference>
<comment type="caution">
    <text evidence="3">The sequence shown here is derived from an EMBL/GenBank/DDBJ whole genome shotgun (WGS) entry which is preliminary data.</text>
</comment>
<evidence type="ECO:0000313" key="3">
    <source>
        <dbReference type="EMBL" id="OPX45950.1"/>
    </source>
</evidence>
<gene>
    <name evidence="3" type="ORF">CLHUN_04250</name>
</gene>
<sequence>MGNSKMIFNHEIGKADCRTQCIRDIVEFYGLKLSIPMSFGLGEGLGIDYWLERETKVPFMVLNGRKLQTEYNLCRNIGLKIMCFKEPDNAAAEEILKQRVLSGQPVMLDTDRYYLSYIGDRFGKTHFGHHSVIAADYRDKCFGLYDFLYPNMIWCPSTELAQARSSDWKPFTPQNKWYEFYSENIKLRLEYQDFAKSIKNVCSRMLSDNKNTGVSGIRTYVDEISSFEPLISESKMRHYLNLQINFLAAYIGQMDASGTMSRQIYAEFLDELGDMFDMPEYRKISEQLKDLAQNWKQIVSFLSSSNDLKEKLQFLRHQLLKMADLEAEFFLQLMKFAEDSVVLTA</sequence>
<dbReference type="InterPro" id="IPR026935">
    <property type="entry name" value="BtrH_N"/>
</dbReference>
<dbReference type="Pfam" id="PF14399">
    <property type="entry name" value="BtrH_N"/>
    <property type="match status" value="1"/>
</dbReference>
<reference evidence="3 4" key="1">
    <citation type="submission" date="2017-03" db="EMBL/GenBank/DDBJ databases">
        <title>Genome sequence of Clostridium hungatei DSM 14427.</title>
        <authorList>
            <person name="Poehlein A."/>
            <person name="Daniel R."/>
        </authorList>
    </citation>
    <scope>NUCLEOTIDE SEQUENCE [LARGE SCALE GENOMIC DNA]</scope>
    <source>
        <strain evidence="3 4">DSM 14427</strain>
    </source>
</reference>
<proteinExistence type="predicted"/>
<dbReference type="AlphaFoldDB" id="A0A1V4SQ24"/>
<feature type="domain" description="Butirosin biosynthesis protein H N-terminal" evidence="1">
    <location>
        <begin position="16"/>
        <end position="140"/>
    </location>
</feature>
<accession>A0A1V4SQ24</accession>
<dbReference type="STRING" id="48256.CLHUN_04250"/>
<evidence type="ECO:0008006" key="5">
    <source>
        <dbReference type="Google" id="ProtNLM"/>
    </source>
</evidence>
<evidence type="ECO:0000259" key="2">
    <source>
        <dbReference type="Pfam" id="PF16169"/>
    </source>
</evidence>
<name>A0A1V4SQ24_RUMHU</name>
<keyword evidence="4" id="KW-1185">Reference proteome</keyword>
<dbReference type="Pfam" id="PF16169">
    <property type="entry name" value="DUF4872"/>
    <property type="match status" value="1"/>
</dbReference>
<dbReference type="Proteomes" id="UP000191554">
    <property type="component" value="Unassembled WGS sequence"/>
</dbReference>
<organism evidence="3 4">
    <name type="scientific">Ruminiclostridium hungatei</name>
    <name type="common">Clostridium hungatei</name>
    <dbReference type="NCBI Taxonomy" id="48256"/>
    <lineage>
        <taxon>Bacteria</taxon>
        <taxon>Bacillati</taxon>
        <taxon>Bacillota</taxon>
        <taxon>Clostridia</taxon>
        <taxon>Eubacteriales</taxon>
        <taxon>Oscillospiraceae</taxon>
        <taxon>Ruminiclostridium</taxon>
    </lineage>
</organism>
<evidence type="ECO:0000313" key="4">
    <source>
        <dbReference type="Proteomes" id="UP000191554"/>
    </source>
</evidence>